<gene>
    <name evidence="2" type="ORF">JKP88DRAFT_245968</name>
</gene>
<sequence length="109" mass="12026">MCVLLCAAYTSFHQLSSVSASPSRKLSARCSAPDKSDKRHASTQHGTESERPRGGGSRIGEIADAYQQHMHEQLSYIERTPSGGSRIGKIADAYQQHMHEQHHCAVHIE</sequence>
<keyword evidence="3" id="KW-1185">Reference proteome</keyword>
<organism evidence="2 3">
    <name type="scientific">Tribonema minus</name>
    <dbReference type="NCBI Taxonomy" id="303371"/>
    <lineage>
        <taxon>Eukaryota</taxon>
        <taxon>Sar</taxon>
        <taxon>Stramenopiles</taxon>
        <taxon>Ochrophyta</taxon>
        <taxon>PX clade</taxon>
        <taxon>Xanthophyceae</taxon>
        <taxon>Tribonematales</taxon>
        <taxon>Tribonemataceae</taxon>
        <taxon>Tribonema</taxon>
    </lineage>
</organism>
<reference evidence="2" key="1">
    <citation type="submission" date="2021-02" db="EMBL/GenBank/DDBJ databases">
        <title>First Annotated Genome of the Yellow-green Alga Tribonema minus.</title>
        <authorList>
            <person name="Mahan K.M."/>
        </authorList>
    </citation>
    <scope>NUCLEOTIDE SEQUENCE</scope>
    <source>
        <strain evidence="2">UTEX B ZZ1240</strain>
    </source>
</reference>
<protein>
    <submittedName>
        <fullName evidence="2">Uncharacterized protein</fullName>
    </submittedName>
</protein>
<feature type="region of interest" description="Disordered" evidence="1">
    <location>
        <begin position="19"/>
        <end position="58"/>
    </location>
</feature>
<evidence type="ECO:0000256" key="1">
    <source>
        <dbReference type="SAM" id="MobiDB-lite"/>
    </source>
</evidence>
<proteinExistence type="predicted"/>
<name>A0A836CE50_9STRA</name>
<dbReference type="Proteomes" id="UP000664859">
    <property type="component" value="Unassembled WGS sequence"/>
</dbReference>
<evidence type="ECO:0000313" key="2">
    <source>
        <dbReference type="EMBL" id="KAG5181808.1"/>
    </source>
</evidence>
<accession>A0A836CE50</accession>
<evidence type="ECO:0000313" key="3">
    <source>
        <dbReference type="Proteomes" id="UP000664859"/>
    </source>
</evidence>
<comment type="caution">
    <text evidence="2">The sequence shown here is derived from an EMBL/GenBank/DDBJ whole genome shotgun (WGS) entry which is preliminary data.</text>
</comment>
<dbReference type="AlphaFoldDB" id="A0A836CE50"/>
<dbReference type="EMBL" id="JAFCMP010000290">
    <property type="protein sequence ID" value="KAG5181808.1"/>
    <property type="molecule type" value="Genomic_DNA"/>
</dbReference>